<comment type="caution">
    <text evidence="7">The sequence shown here is derived from an EMBL/GenBank/DDBJ whole genome shotgun (WGS) entry which is preliminary data.</text>
</comment>
<evidence type="ECO:0000256" key="6">
    <source>
        <dbReference type="SAM" id="Phobius"/>
    </source>
</evidence>
<reference evidence="7 8" key="1">
    <citation type="submission" date="2019-04" db="EMBL/GenBank/DDBJ databases">
        <title>Crenobacter sp. nov.</title>
        <authorList>
            <person name="Shi S."/>
        </authorList>
    </citation>
    <scope>NUCLEOTIDE SEQUENCE [LARGE SCALE GENOMIC DNA]</scope>
    <source>
        <strain evidence="7 8">GY 70310</strain>
    </source>
</reference>
<sequence>MHPFTGFALLPPLLLLTLRLADAWALAALLGVLLVLVCMGGERAVRLRRWALLMLPLAAGLVLVHGRFLDSLIFGADVSDRMARLDAAALLWLRIGCLIAGAQVALRLAPPARLTRALFASRLPPSVAYLLASPLLLSAQLRRRLAEVTEAQRARGVDPAAPWHQRARALFALAGPLVVWTLSDVGERANALDARAFRATARRTTLDAPVFTACDRALLAAALAAFLLVAGSWLWH</sequence>
<organism evidence="7 8">
    <name type="scientific">Crenobacter intestini</name>
    <dbReference type="NCBI Taxonomy" id="2563443"/>
    <lineage>
        <taxon>Bacteria</taxon>
        <taxon>Pseudomonadati</taxon>
        <taxon>Pseudomonadota</taxon>
        <taxon>Betaproteobacteria</taxon>
        <taxon>Neisseriales</taxon>
        <taxon>Neisseriaceae</taxon>
        <taxon>Crenobacter</taxon>
    </lineage>
</organism>
<keyword evidence="3 6" id="KW-0812">Transmembrane</keyword>
<accession>A0A4V6TSX5</accession>
<dbReference type="GO" id="GO:0005886">
    <property type="term" value="C:plasma membrane"/>
    <property type="evidence" value="ECO:0007669"/>
    <property type="project" value="UniProtKB-ARBA"/>
</dbReference>
<feature type="transmembrane region" description="Helical" evidence="6">
    <location>
        <begin position="217"/>
        <end position="235"/>
    </location>
</feature>
<feature type="transmembrane region" description="Helical" evidence="6">
    <location>
        <begin position="89"/>
        <end position="109"/>
    </location>
</feature>
<keyword evidence="8" id="KW-1185">Reference proteome</keyword>
<name>A0A4V6TSX5_9NEIS</name>
<keyword evidence="4 6" id="KW-1133">Transmembrane helix</keyword>
<feature type="transmembrane region" description="Helical" evidence="6">
    <location>
        <begin position="20"/>
        <end position="38"/>
    </location>
</feature>
<evidence type="ECO:0000313" key="8">
    <source>
        <dbReference type="Proteomes" id="UP000308891"/>
    </source>
</evidence>
<evidence type="ECO:0000256" key="4">
    <source>
        <dbReference type="ARBA" id="ARBA00022989"/>
    </source>
</evidence>
<comment type="subcellular location">
    <subcellularLocation>
        <location evidence="1">Membrane</location>
        <topology evidence="1">Multi-pass membrane protein</topology>
    </subcellularLocation>
</comment>
<evidence type="ECO:0000256" key="3">
    <source>
        <dbReference type="ARBA" id="ARBA00022692"/>
    </source>
</evidence>
<keyword evidence="5 6" id="KW-0472">Membrane</keyword>
<evidence type="ECO:0000313" key="7">
    <source>
        <dbReference type="EMBL" id="TIC83413.1"/>
    </source>
</evidence>
<feature type="transmembrane region" description="Helical" evidence="6">
    <location>
        <begin position="50"/>
        <end position="69"/>
    </location>
</feature>
<protein>
    <submittedName>
        <fullName evidence="7">Energy-coupling factor transporter transmembrane protein EcfT</fullName>
    </submittedName>
</protein>
<evidence type="ECO:0000256" key="1">
    <source>
        <dbReference type="ARBA" id="ARBA00004141"/>
    </source>
</evidence>
<proteinExistence type="inferred from homology"/>
<dbReference type="OrthoDB" id="5588960at2"/>
<dbReference type="EMBL" id="STGJ01000007">
    <property type="protein sequence ID" value="TIC83413.1"/>
    <property type="molecule type" value="Genomic_DNA"/>
</dbReference>
<dbReference type="CDD" id="cd16914">
    <property type="entry name" value="EcfT"/>
    <property type="match status" value="1"/>
</dbReference>
<dbReference type="RefSeq" id="WP_136552618.1">
    <property type="nucleotide sequence ID" value="NZ_STGJ01000007.1"/>
</dbReference>
<gene>
    <name evidence="7" type="ORF">E5K04_07590</name>
</gene>
<dbReference type="Proteomes" id="UP000308891">
    <property type="component" value="Unassembled WGS sequence"/>
</dbReference>
<comment type="similarity">
    <text evidence="2">Belongs to the CbiQ family.</text>
</comment>
<evidence type="ECO:0000256" key="2">
    <source>
        <dbReference type="ARBA" id="ARBA00008564"/>
    </source>
</evidence>
<evidence type="ECO:0000256" key="5">
    <source>
        <dbReference type="ARBA" id="ARBA00023136"/>
    </source>
</evidence>
<dbReference type="InterPro" id="IPR003339">
    <property type="entry name" value="ABC/ECF_trnsptr_transmembrane"/>
</dbReference>
<dbReference type="AlphaFoldDB" id="A0A4V6TSX5"/>